<name>F5RD07_METUF</name>
<evidence type="ECO:0000313" key="1">
    <source>
        <dbReference type="EMBL" id="EGK71658.1"/>
    </source>
</evidence>
<proteinExistence type="predicted"/>
<gene>
    <name evidence="1" type="ORF">METUNv1_02163</name>
</gene>
<accession>F5RD07</accession>
<reference evidence="1 2" key="1">
    <citation type="journal article" date="2011" name="J. Bacteriol.">
        <title>Genome sequence of Methyloversatilis universalis FAM5T, a methylotrophic representative of the order Rhodocyclales.</title>
        <authorList>
            <person name="Kittichotirat W."/>
            <person name="Good N.M."/>
            <person name="Hall R."/>
            <person name="Bringel F."/>
            <person name="Lajus A."/>
            <person name="Medigue C."/>
            <person name="Smalley N.E."/>
            <person name="Beck D."/>
            <person name="Bumgarner R."/>
            <person name="Vuilleumier S."/>
            <person name="Kalyuzhnaya M.G."/>
        </authorList>
    </citation>
    <scope>NUCLEOTIDE SEQUENCE [LARGE SCALE GENOMIC DNA]</scope>
    <source>
        <strain evidence="2">ATCC BAA-1314 / JCM 13912 / FAM5</strain>
    </source>
</reference>
<protein>
    <submittedName>
        <fullName evidence="1">Uncharacterized protein</fullName>
    </submittedName>
</protein>
<dbReference type="Proteomes" id="UP000005019">
    <property type="component" value="Unassembled WGS sequence"/>
</dbReference>
<organism evidence="1 2">
    <name type="scientific">Methyloversatilis universalis (strain ATCC BAA-1314 / DSM 25237 / JCM 13912 / CCUG 52030 / FAM5)</name>
    <dbReference type="NCBI Taxonomy" id="1000565"/>
    <lineage>
        <taxon>Bacteria</taxon>
        <taxon>Pseudomonadati</taxon>
        <taxon>Pseudomonadota</taxon>
        <taxon>Betaproteobacteria</taxon>
        <taxon>Nitrosomonadales</taxon>
        <taxon>Sterolibacteriaceae</taxon>
        <taxon>Methyloversatilis</taxon>
    </lineage>
</organism>
<dbReference type="STRING" id="1000565.METUNv1_02163"/>
<dbReference type="AlphaFoldDB" id="F5RD07"/>
<evidence type="ECO:0000313" key="2">
    <source>
        <dbReference type="Proteomes" id="UP000005019"/>
    </source>
</evidence>
<comment type="caution">
    <text evidence="1">The sequence shown here is derived from an EMBL/GenBank/DDBJ whole genome shotgun (WGS) entry which is preliminary data.</text>
</comment>
<dbReference type="EMBL" id="AFHG01000049">
    <property type="protein sequence ID" value="EGK71658.1"/>
    <property type="molecule type" value="Genomic_DNA"/>
</dbReference>
<sequence length="219" mass="23975">MAPGEASGLHARRQRRLALDAGRDVLVVAFDGRVFLTGVHMVGCGADARRQRRLVLDRGRYVLVMAFDRRMFLTGMHVMRTGADARRQCRGVLDRGRHVLVVTFDRRVFLAGVHLLRLGAHAGRQRRLGRDVGGLLALHRLGRVVGAGVLAGRVRPDRGADTEGERDDGPWLVHDVFLPIGGVVESSLRWIVRCSIDVSQTAVGCRIGTCIATLCCGAR</sequence>
<keyword evidence="2" id="KW-1185">Reference proteome</keyword>